<keyword evidence="1" id="KW-1185">Reference proteome</keyword>
<name>A0A915I072_ROMCU</name>
<evidence type="ECO:0000313" key="1">
    <source>
        <dbReference type="Proteomes" id="UP000887565"/>
    </source>
</evidence>
<protein>
    <submittedName>
        <fullName evidence="2">Uncharacterized protein</fullName>
    </submittedName>
</protein>
<dbReference type="Proteomes" id="UP000887565">
    <property type="component" value="Unplaced"/>
</dbReference>
<dbReference type="WBParaSite" id="nRc.2.0.1.t07501-RA">
    <property type="protein sequence ID" value="nRc.2.0.1.t07501-RA"/>
    <property type="gene ID" value="nRc.2.0.1.g07501"/>
</dbReference>
<sequence length="86" mass="9164">MVKIIDQSPMFSHAGPNVVLRNFMSSRRLFNLGSMASNRSGIERMDLFWGHPVPTSAIIGLAVDGIPSPAGKSIELAFDGVPSPPA</sequence>
<dbReference type="AlphaFoldDB" id="A0A915I072"/>
<organism evidence="1 2">
    <name type="scientific">Romanomermis culicivorax</name>
    <name type="common">Nematode worm</name>
    <dbReference type="NCBI Taxonomy" id="13658"/>
    <lineage>
        <taxon>Eukaryota</taxon>
        <taxon>Metazoa</taxon>
        <taxon>Ecdysozoa</taxon>
        <taxon>Nematoda</taxon>
        <taxon>Enoplea</taxon>
        <taxon>Dorylaimia</taxon>
        <taxon>Mermithida</taxon>
        <taxon>Mermithoidea</taxon>
        <taxon>Mermithidae</taxon>
        <taxon>Romanomermis</taxon>
    </lineage>
</organism>
<proteinExistence type="predicted"/>
<accession>A0A915I072</accession>
<evidence type="ECO:0000313" key="2">
    <source>
        <dbReference type="WBParaSite" id="nRc.2.0.1.t07501-RA"/>
    </source>
</evidence>
<reference evidence="2" key="1">
    <citation type="submission" date="2022-11" db="UniProtKB">
        <authorList>
            <consortium name="WormBaseParasite"/>
        </authorList>
    </citation>
    <scope>IDENTIFICATION</scope>
</reference>